<proteinExistence type="predicted"/>
<dbReference type="RefSeq" id="WP_281779902.1">
    <property type="nucleotide sequence ID" value="NZ_AP027041.1"/>
</dbReference>
<gene>
    <name evidence="1" type="ORF">LA521A_32160</name>
</gene>
<keyword evidence="2" id="KW-1185">Reference proteome</keyword>
<dbReference type="Proteomes" id="UP001317822">
    <property type="component" value="Chromosome"/>
</dbReference>
<accession>A0ABM8DHB6</accession>
<sequence length="139" mass="15366">MRDENGRRFPVVRRNDVPVLYRSDRCILGGLDSKKAGANRMSGAASFLTCAAMMSQHGTGPAQEHSAGPSIARDKKALLEAGALQGPPVAAREIALFLATRDEDLMEYWNWIPDKYYRPRPTDPSKVVYTNPQTGKKDC</sequence>
<reference evidence="1 2" key="1">
    <citation type="journal article" date="2023" name="Int. J. Syst. Evol. Microbiol.">
        <title>Physiological and genomic analyses of cobalamin (vitamin B12)-auxotrophy of Lysobacter auxotrophicus sp. nov., a methionine-auxotrophic chitinolytic bacterium isolated from chitin-treated soil.</title>
        <authorList>
            <person name="Saito A."/>
            <person name="Dohra H."/>
            <person name="Hamada M."/>
            <person name="Moriuchi R."/>
            <person name="Kotsuchibashi Y."/>
            <person name="Mori K."/>
        </authorList>
    </citation>
    <scope>NUCLEOTIDE SEQUENCE [LARGE SCALE GENOMIC DNA]</scope>
    <source>
        <strain evidence="1 2">5-21a</strain>
    </source>
</reference>
<dbReference type="EMBL" id="AP027041">
    <property type="protein sequence ID" value="BDU18015.1"/>
    <property type="molecule type" value="Genomic_DNA"/>
</dbReference>
<evidence type="ECO:0000313" key="1">
    <source>
        <dbReference type="EMBL" id="BDU18015.1"/>
    </source>
</evidence>
<name>A0ABM8DHB6_9GAMM</name>
<protein>
    <submittedName>
        <fullName evidence="1">Uncharacterized protein</fullName>
    </submittedName>
</protein>
<organism evidence="1 2">
    <name type="scientific">Lysobacter auxotrophicus</name>
    <dbReference type="NCBI Taxonomy" id="2992573"/>
    <lineage>
        <taxon>Bacteria</taxon>
        <taxon>Pseudomonadati</taxon>
        <taxon>Pseudomonadota</taxon>
        <taxon>Gammaproteobacteria</taxon>
        <taxon>Lysobacterales</taxon>
        <taxon>Lysobacteraceae</taxon>
        <taxon>Lysobacter</taxon>
    </lineage>
</organism>
<evidence type="ECO:0000313" key="2">
    <source>
        <dbReference type="Proteomes" id="UP001317822"/>
    </source>
</evidence>